<dbReference type="InParanoid" id="A0A1S0TEU6"/>
<dbReference type="AlphaFoldDB" id="A0A1S0TEU6"/>
<dbReference type="OrthoDB" id="823504at2759"/>
<reference evidence="1" key="1">
    <citation type="submission" date="2012-04" db="EMBL/GenBank/DDBJ databases">
        <title>The Genome Sequence of Loa loa.</title>
        <authorList>
            <consortium name="The Broad Institute Genome Sequencing Platform"/>
            <consortium name="Broad Institute Genome Sequencing Center for Infectious Disease"/>
            <person name="Nutman T.B."/>
            <person name="Fink D.L."/>
            <person name="Russ C."/>
            <person name="Young S."/>
            <person name="Zeng Q."/>
            <person name="Gargeya S."/>
            <person name="Alvarado L."/>
            <person name="Berlin A."/>
            <person name="Chapman S.B."/>
            <person name="Chen Z."/>
            <person name="Freedman E."/>
            <person name="Gellesch M."/>
            <person name="Goldberg J."/>
            <person name="Griggs A."/>
            <person name="Gujja S."/>
            <person name="Heilman E.R."/>
            <person name="Heiman D."/>
            <person name="Howarth C."/>
            <person name="Mehta T."/>
            <person name="Neiman D."/>
            <person name="Pearson M."/>
            <person name="Roberts A."/>
            <person name="Saif S."/>
            <person name="Shea T."/>
            <person name="Shenoy N."/>
            <person name="Sisk P."/>
            <person name="Stolte C."/>
            <person name="Sykes S."/>
            <person name="White J."/>
            <person name="Yandava C."/>
            <person name="Haas B."/>
            <person name="Henn M.R."/>
            <person name="Nusbaum C."/>
            <person name="Birren B."/>
        </authorList>
    </citation>
    <scope>NUCLEOTIDE SEQUENCE [LARGE SCALE GENOMIC DNA]</scope>
</reference>
<dbReference type="RefSeq" id="XP_003151674.1">
    <property type="nucleotide sequence ID" value="XM_003151626.1"/>
</dbReference>
<sequence>MHCNSTIIDTTDLTQWADQEPRLKLPITKATLEKAVRLGAKHAKRLNEVEADRIRKQ</sequence>
<dbReference type="GeneID" id="9953635"/>
<dbReference type="KEGG" id="loa:LOAG_16140"/>
<dbReference type="CTD" id="9953635"/>
<gene>
    <name evidence="1" type="ORF">LOAG_16140</name>
</gene>
<organism evidence="1">
    <name type="scientific">Loa loa</name>
    <name type="common">Eye worm</name>
    <name type="synonym">Filaria loa</name>
    <dbReference type="NCBI Taxonomy" id="7209"/>
    <lineage>
        <taxon>Eukaryota</taxon>
        <taxon>Metazoa</taxon>
        <taxon>Ecdysozoa</taxon>
        <taxon>Nematoda</taxon>
        <taxon>Chromadorea</taxon>
        <taxon>Rhabditida</taxon>
        <taxon>Spirurina</taxon>
        <taxon>Spiruromorpha</taxon>
        <taxon>Filarioidea</taxon>
        <taxon>Onchocercidae</taxon>
        <taxon>Loa</taxon>
    </lineage>
</organism>
<evidence type="ECO:0000313" key="1">
    <source>
        <dbReference type="EMBL" id="EFO12395.1"/>
    </source>
</evidence>
<name>A0A1S0TEU6_LOALO</name>
<dbReference type="EMBL" id="JH716335">
    <property type="protein sequence ID" value="EFO12395.1"/>
    <property type="molecule type" value="Genomic_DNA"/>
</dbReference>
<accession>A0A1S0TEU6</accession>
<feature type="non-terminal residue" evidence="1">
    <location>
        <position position="57"/>
    </location>
</feature>
<proteinExistence type="predicted"/>
<protein>
    <submittedName>
        <fullName evidence="1">Uncharacterized protein</fullName>
    </submittedName>
</protein>